<dbReference type="NCBIfam" id="NF007955">
    <property type="entry name" value="PRK10674.1"/>
    <property type="match status" value="1"/>
</dbReference>
<dbReference type="InterPro" id="IPR006050">
    <property type="entry name" value="DNA_photolyase_N"/>
</dbReference>
<dbReference type="Pfam" id="PF03441">
    <property type="entry name" value="FAD_binding_7"/>
    <property type="match status" value="1"/>
</dbReference>
<dbReference type="Gene3D" id="1.10.579.10">
    <property type="entry name" value="DNA Cyclobutane Dipyrimidine Photolyase, subunit A, domain 3"/>
    <property type="match status" value="1"/>
</dbReference>
<dbReference type="Gene3D" id="3.40.50.620">
    <property type="entry name" value="HUPs"/>
    <property type="match status" value="1"/>
</dbReference>
<keyword evidence="6 12" id="KW-0274">FAD</keyword>
<name>A0A5Q0TDM4_9VIBR</name>
<dbReference type="SUPFAM" id="SSF48173">
    <property type="entry name" value="Cryptochrome/photolyase FAD-binding domain"/>
    <property type="match status" value="1"/>
</dbReference>
<sequence>MSSLYWIRRDVRLADNPALLSLLNDKHLLPSDLENKPQAANDAPKYALFISTPQQWQQHHLAPIKADLLHRHLELFATQLAEIGIHFIHLQANDFSDQVERLVEFCQANNIQHLVANREPERNEIERDQQVIEAGLDLQLFDCDTIAPLGKILNQQGEMFKVFTPFKKAWVNYIREVGVQYRDPPQSTPTSRSSHKKASLDQSQKSVPQSEPILFDYPRVDSSHWPLIDDVQAQVIPDFLANKVADYSQQRDIPSVKGTSCLSPYLAIGALSARQLAAQLIQRDPQVLYHSEHPSFAWLNELIWRDFYKHLLHHHPRLITGECFQTKYNRLMWRNDNADFQAWCEGKTGYPIVDAAMRQLRQTGWMHNRLRMIVGSFLTKHLLIDWHWGEHFFMSQLIDGDFSANNGGWQWVASTGCDAQPYFRVFNPILQSQRFDPNGDFIRKYLPELKNVPNKQLHFPHDYLSKQGKSEQYWPPLVEHKFARQRAINFFKQS</sequence>
<dbReference type="GO" id="GO:0009416">
    <property type="term" value="P:response to light stimulus"/>
    <property type="evidence" value="ECO:0007669"/>
    <property type="project" value="TreeGrafter"/>
</dbReference>
<comment type="similarity">
    <text evidence="14">Belongs to the DNA photolyase family.</text>
</comment>
<dbReference type="InterPro" id="IPR036155">
    <property type="entry name" value="Crypto/Photolyase_N_sf"/>
</dbReference>
<evidence type="ECO:0000313" key="17">
    <source>
        <dbReference type="EMBL" id="QGA64105.1"/>
    </source>
</evidence>
<dbReference type="Gene3D" id="1.25.40.80">
    <property type="match status" value="1"/>
</dbReference>
<evidence type="ECO:0000256" key="5">
    <source>
        <dbReference type="ARBA" id="ARBA00022630"/>
    </source>
</evidence>
<dbReference type="Proteomes" id="UP000348942">
    <property type="component" value="Chromosome 1"/>
</dbReference>
<comment type="cofactor">
    <cofactor evidence="12">
        <name>FAD</name>
        <dbReference type="ChEBI" id="CHEBI:57692"/>
    </cofactor>
    <text evidence="12">Binds 1 FAD per subunit.</text>
</comment>
<evidence type="ECO:0000256" key="14">
    <source>
        <dbReference type="RuleBase" id="RU004182"/>
    </source>
</evidence>
<dbReference type="PANTHER" id="PTHR11455:SF9">
    <property type="entry name" value="CRYPTOCHROME CIRCADIAN CLOCK 5 ISOFORM X1"/>
    <property type="match status" value="1"/>
</dbReference>
<dbReference type="AlphaFoldDB" id="A0A5Q0TDM4"/>
<dbReference type="GO" id="GO:0000719">
    <property type="term" value="P:photoreactive repair"/>
    <property type="evidence" value="ECO:0007669"/>
    <property type="project" value="UniProtKB-ARBA"/>
</dbReference>
<evidence type="ECO:0000256" key="12">
    <source>
        <dbReference type="PIRSR" id="PIRSR602081-1"/>
    </source>
</evidence>
<feature type="binding site" evidence="12">
    <location>
        <begin position="259"/>
        <end position="263"/>
    </location>
    <ligand>
        <name>FAD</name>
        <dbReference type="ChEBI" id="CHEBI:57692"/>
    </ligand>
</feature>
<feature type="region of interest" description="Disordered" evidence="15">
    <location>
        <begin position="181"/>
        <end position="208"/>
    </location>
</feature>
<dbReference type="GO" id="GO:0003677">
    <property type="term" value="F:DNA binding"/>
    <property type="evidence" value="ECO:0007669"/>
    <property type="project" value="TreeGrafter"/>
</dbReference>
<evidence type="ECO:0000256" key="3">
    <source>
        <dbReference type="ARBA" id="ARBA00013149"/>
    </source>
</evidence>
<dbReference type="EMBL" id="CP045699">
    <property type="protein sequence ID" value="QGA64105.1"/>
    <property type="molecule type" value="Genomic_DNA"/>
</dbReference>
<keyword evidence="18" id="KW-1185">Reference proteome</keyword>
<protein>
    <recommendedName>
        <fullName evidence="4">Deoxyribodipyrimidine photo-lyase</fullName>
        <ecNumber evidence="3">4.1.99.3</ecNumber>
    </recommendedName>
    <alternativeName>
        <fullName evidence="8">DNA photolyase</fullName>
    </alternativeName>
    <alternativeName>
        <fullName evidence="11">Photoreactivating enzyme</fullName>
    </alternativeName>
</protein>
<keyword evidence="7 14" id="KW-0157">Chromophore</keyword>
<evidence type="ECO:0000256" key="10">
    <source>
        <dbReference type="ARBA" id="ARBA00059220"/>
    </source>
</evidence>
<dbReference type="PROSITE" id="PS00394">
    <property type="entry name" value="DNA_PHOTOLYASES_1_1"/>
    <property type="match status" value="1"/>
</dbReference>
<dbReference type="SUPFAM" id="SSF52425">
    <property type="entry name" value="Cryptochrome/photolyase, N-terminal domain"/>
    <property type="match status" value="1"/>
</dbReference>
<comment type="similarity">
    <text evidence="2">Belongs to the DNA photolyase class-1 family.</text>
</comment>
<evidence type="ECO:0000313" key="18">
    <source>
        <dbReference type="Proteomes" id="UP000348942"/>
    </source>
</evidence>
<dbReference type="PROSITE" id="PS51645">
    <property type="entry name" value="PHR_CRY_ALPHA_BETA"/>
    <property type="match status" value="1"/>
</dbReference>
<evidence type="ECO:0000256" key="7">
    <source>
        <dbReference type="ARBA" id="ARBA00022991"/>
    </source>
</evidence>
<organism evidence="17 18">
    <name type="scientific">Vibrio algicola</name>
    <dbReference type="NCBI Taxonomy" id="2662262"/>
    <lineage>
        <taxon>Bacteria</taxon>
        <taxon>Pseudomonadati</taxon>
        <taxon>Pseudomonadota</taxon>
        <taxon>Gammaproteobacteria</taxon>
        <taxon>Vibrionales</taxon>
        <taxon>Vibrionaceae</taxon>
        <taxon>Vibrio</taxon>
    </lineage>
</organism>
<comment type="cofactor">
    <cofactor evidence="1">
        <name>(6R)-5,10-methylene-5,6,7,8-tetrahydrofolate</name>
        <dbReference type="ChEBI" id="CHEBI:15636"/>
    </cofactor>
</comment>
<dbReference type="InterPro" id="IPR036134">
    <property type="entry name" value="Crypto/Photolyase_FAD-like_sf"/>
</dbReference>
<keyword evidence="5 12" id="KW-0285">Flavoprotein</keyword>
<feature type="site" description="Electron transfer via tryptophanyl radical" evidence="13">
    <location>
        <position position="409"/>
    </location>
</feature>
<proteinExistence type="inferred from homology"/>
<feature type="site" description="Electron transfer via tryptophanyl radical" evidence="13">
    <location>
        <position position="386"/>
    </location>
</feature>
<feature type="binding site" evidence="12">
    <location>
        <begin position="399"/>
        <end position="401"/>
    </location>
    <ligand>
        <name>FAD</name>
        <dbReference type="ChEBI" id="CHEBI:57692"/>
    </ligand>
</feature>
<evidence type="ECO:0000256" key="15">
    <source>
        <dbReference type="SAM" id="MobiDB-lite"/>
    </source>
</evidence>
<reference evidence="17 18" key="1">
    <citation type="submission" date="2019-10" db="EMBL/GenBank/DDBJ databases">
        <title>Vibrio sp. nov., isolated from Coralline algae surface.</title>
        <authorList>
            <person name="Geng Y."/>
            <person name="Zhang X."/>
        </authorList>
    </citation>
    <scope>NUCLEOTIDE SEQUENCE [LARGE SCALE GENOMIC DNA]</scope>
    <source>
        <strain evidence="17 18">SM1977</strain>
    </source>
</reference>
<dbReference type="FunFam" id="1.10.579.10:FF:000003">
    <property type="entry name" value="Deoxyribodipyrimidine photo-lyase"/>
    <property type="match status" value="1"/>
</dbReference>
<gene>
    <name evidence="17" type="primary">phrB</name>
    <name evidence="17" type="ORF">GFB47_00885</name>
</gene>
<comment type="function">
    <text evidence="10">Involved in repair of UV radiation-induced DNA damage. Catalyzes the light-dependent monomerization (300-600 nm) of cyclobutyl pyrimidine dimers (in cis-syn configuration), which are formed between adjacent bases on the same DNA strand upon exposure to ultraviolet radiation.</text>
</comment>
<dbReference type="PRINTS" id="PR00147">
    <property type="entry name" value="DNAPHOTLYASE"/>
</dbReference>
<dbReference type="InterPro" id="IPR014729">
    <property type="entry name" value="Rossmann-like_a/b/a_fold"/>
</dbReference>
<feature type="binding site" evidence="12">
    <location>
        <begin position="301"/>
        <end position="308"/>
    </location>
    <ligand>
        <name>FAD</name>
        <dbReference type="ChEBI" id="CHEBI:57692"/>
    </ligand>
</feature>
<evidence type="ECO:0000256" key="13">
    <source>
        <dbReference type="PIRSR" id="PIRSR602081-2"/>
    </source>
</evidence>
<evidence type="ECO:0000259" key="16">
    <source>
        <dbReference type="PROSITE" id="PS51645"/>
    </source>
</evidence>
<dbReference type="PANTHER" id="PTHR11455">
    <property type="entry name" value="CRYPTOCHROME"/>
    <property type="match status" value="1"/>
</dbReference>
<dbReference type="RefSeq" id="WP_153445799.1">
    <property type="nucleotide sequence ID" value="NZ_CP045699.1"/>
</dbReference>
<evidence type="ECO:0000256" key="8">
    <source>
        <dbReference type="ARBA" id="ARBA00031671"/>
    </source>
</evidence>
<evidence type="ECO:0000256" key="1">
    <source>
        <dbReference type="ARBA" id="ARBA00001932"/>
    </source>
</evidence>
<evidence type="ECO:0000256" key="11">
    <source>
        <dbReference type="ARBA" id="ARBA00083107"/>
    </source>
</evidence>
<feature type="binding site" evidence="12">
    <location>
        <position position="298"/>
    </location>
    <ligand>
        <name>FAD</name>
        <dbReference type="ChEBI" id="CHEBI:57692"/>
    </ligand>
</feature>
<evidence type="ECO:0000256" key="6">
    <source>
        <dbReference type="ARBA" id="ARBA00022827"/>
    </source>
</evidence>
<evidence type="ECO:0000256" key="9">
    <source>
        <dbReference type="ARBA" id="ARBA00033999"/>
    </source>
</evidence>
<feature type="domain" description="Photolyase/cryptochrome alpha/beta" evidence="16">
    <location>
        <begin position="1"/>
        <end position="146"/>
    </location>
</feature>
<evidence type="ECO:0000256" key="2">
    <source>
        <dbReference type="ARBA" id="ARBA00005862"/>
    </source>
</evidence>
<feature type="binding site" evidence="12">
    <location>
        <position position="247"/>
    </location>
    <ligand>
        <name>FAD</name>
        <dbReference type="ChEBI" id="CHEBI:57692"/>
    </ligand>
</feature>
<dbReference type="GO" id="GO:0003904">
    <property type="term" value="F:deoxyribodipyrimidine photo-lyase activity"/>
    <property type="evidence" value="ECO:0007669"/>
    <property type="project" value="UniProtKB-EC"/>
</dbReference>
<dbReference type="InterPro" id="IPR005101">
    <property type="entry name" value="Cryptochr/Photolyase_FAD-bd"/>
</dbReference>
<dbReference type="GO" id="GO:0071949">
    <property type="term" value="F:FAD binding"/>
    <property type="evidence" value="ECO:0007669"/>
    <property type="project" value="TreeGrafter"/>
</dbReference>
<evidence type="ECO:0000256" key="4">
    <source>
        <dbReference type="ARBA" id="ARBA00014046"/>
    </source>
</evidence>
<comment type="catalytic activity">
    <reaction evidence="9">
        <text>cyclobutadipyrimidine (in DNA) = 2 pyrimidine residues (in DNA).</text>
        <dbReference type="EC" id="4.1.99.3"/>
    </reaction>
</comment>
<dbReference type="InterPro" id="IPR002081">
    <property type="entry name" value="Cryptochrome/DNA_photolyase_1"/>
</dbReference>
<keyword evidence="17" id="KW-0456">Lyase</keyword>
<accession>A0A5Q0TDM4</accession>
<dbReference type="InterPro" id="IPR018394">
    <property type="entry name" value="DNA_photolyase_1_CS_C"/>
</dbReference>
<dbReference type="EC" id="4.1.99.3" evidence="3"/>
<feature type="site" description="Electron transfer via tryptophanyl radical" evidence="13">
    <location>
        <position position="333"/>
    </location>
</feature>
<dbReference type="Pfam" id="PF00875">
    <property type="entry name" value="DNA_photolyase"/>
    <property type="match status" value="1"/>
</dbReference>